<dbReference type="Gene3D" id="3.30.70.580">
    <property type="entry name" value="Pseudouridine synthase I, catalytic domain, N-terminal subdomain"/>
    <property type="match status" value="1"/>
</dbReference>
<dbReference type="PATRIC" id="fig|1268236.3.peg.1932"/>
<dbReference type="GO" id="GO:0003723">
    <property type="term" value="F:RNA binding"/>
    <property type="evidence" value="ECO:0007669"/>
    <property type="project" value="UniProtKB-KW"/>
</dbReference>
<dbReference type="PANTHER" id="PTHR47683:SF2">
    <property type="entry name" value="RNA-BINDING S4 DOMAIN-CONTAINING PROTEIN"/>
    <property type="match status" value="1"/>
</dbReference>
<keyword evidence="10" id="KW-1185">Reference proteome</keyword>
<keyword evidence="2 6" id="KW-0413">Isomerase</keyword>
<dbReference type="SMART" id="SM00363">
    <property type="entry name" value="S4"/>
    <property type="match status" value="1"/>
</dbReference>
<feature type="domain" description="RNA-binding S4" evidence="8">
    <location>
        <begin position="7"/>
        <end position="68"/>
    </location>
</feature>
<dbReference type="AlphaFoldDB" id="R1F686"/>
<dbReference type="RefSeq" id="WP_005899810.1">
    <property type="nucleotide sequence ID" value="NZ_AQGQ01000053.1"/>
</dbReference>
<keyword evidence="5" id="KW-0694">RNA-binding</keyword>
<dbReference type="CDD" id="cd02554">
    <property type="entry name" value="PseudoU_synth_RluF"/>
    <property type="match status" value="1"/>
</dbReference>
<feature type="compositionally biased region" description="Basic residues" evidence="7">
    <location>
        <begin position="317"/>
        <end position="328"/>
    </location>
</feature>
<proteinExistence type="inferred from homology"/>
<protein>
    <recommendedName>
        <fullName evidence="6">Pseudouridine synthase</fullName>
        <ecNumber evidence="6">5.4.99.-</ecNumber>
    </recommendedName>
</protein>
<evidence type="ECO:0000256" key="1">
    <source>
        <dbReference type="ARBA" id="ARBA00008348"/>
    </source>
</evidence>
<evidence type="ECO:0000256" key="7">
    <source>
        <dbReference type="SAM" id="MobiDB-lite"/>
    </source>
</evidence>
<dbReference type="Proteomes" id="UP000013526">
    <property type="component" value="Unassembled WGS sequence"/>
</dbReference>
<dbReference type="InterPro" id="IPR042092">
    <property type="entry name" value="PsdUridine_s_RsuA/RluB/E/F_cat"/>
</dbReference>
<dbReference type="PROSITE" id="PS01149">
    <property type="entry name" value="PSI_RSU"/>
    <property type="match status" value="1"/>
</dbReference>
<name>R1F686_9GAMM</name>
<dbReference type="GO" id="GO:0160138">
    <property type="term" value="F:23S rRNA pseudouridine(2604) synthase activity"/>
    <property type="evidence" value="ECO:0007669"/>
    <property type="project" value="UniProtKB-EC"/>
</dbReference>
<dbReference type="GO" id="GO:0000455">
    <property type="term" value="P:enzyme-directed rRNA pseudouridine synthesis"/>
    <property type="evidence" value="ECO:0007669"/>
    <property type="project" value="UniProtKB-ARBA"/>
</dbReference>
<dbReference type="CDD" id="cd00165">
    <property type="entry name" value="S4"/>
    <property type="match status" value="1"/>
</dbReference>
<feature type="compositionally biased region" description="Polar residues" evidence="7">
    <location>
        <begin position="255"/>
        <end position="265"/>
    </location>
</feature>
<dbReference type="Pfam" id="PF01479">
    <property type="entry name" value="S4"/>
    <property type="match status" value="1"/>
</dbReference>
<comment type="catalytic activity">
    <reaction evidence="4">
        <text>uridine(2604) in 23S rRNA = pseudouridine(2604) in 23S rRNA</text>
        <dbReference type="Rhea" id="RHEA:38875"/>
        <dbReference type="Rhea" id="RHEA-COMP:10093"/>
        <dbReference type="Rhea" id="RHEA-COMP:10094"/>
        <dbReference type="ChEBI" id="CHEBI:65314"/>
        <dbReference type="ChEBI" id="CHEBI:65315"/>
        <dbReference type="EC" id="5.4.99.21"/>
    </reaction>
</comment>
<reference evidence="9 10" key="1">
    <citation type="journal article" date="2013" name="Genome Announc.">
        <title>Draft Genome Sequence of Aeromonas molluscorum Strain 848TT, Isolated from Bivalve Molluscs.</title>
        <authorList>
            <person name="Spataro N."/>
            <person name="Farfan M."/>
            <person name="Albarral V."/>
            <person name="Sanglas A."/>
            <person name="Loren J.G."/>
            <person name="Fuste M.C."/>
            <person name="Bosch E."/>
        </authorList>
    </citation>
    <scope>NUCLEOTIDE SEQUENCE [LARGE SCALE GENOMIC DNA]</scope>
    <source>
        <strain evidence="9 10">848</strain>
    </source>
</reference>
<accession>R1F686</accession>
<evidence type="ECO:0000313" key="9">
    <source>
        <dbReference type="EMBL" id="EOD55287.1"/>
    </source>
</evidence>
<dbReference type="EC" id="5.4.99.-" evidence="6"/>
<comment type="catalytic activity">
    <reaction evidence="3">
        <text>uridine(35) in tRNA(Tyr) = pseudouridine(35) in tRNA(Tyr)</text>
        <dbReference type="Rhea" id="RHEA:60556"/>
        <dbReference type="Rhea" id="RHEA-COMP:15607"/>
        <dbReference type="Rhea" id="RHEA-COMP:15608"/>
        <dbReference type="ChEBI" id="CHEBI:65314"/>
        <dbReference type="ChEBI" id="CHEBI:65315"/>
    </reaction>
</comment>
<sequence length="328" mass="35805">MLADESMRLNKYISESGICSRREADRFIEQGCVFLNGKRAEVGDQVVAGDLVKVNGQIIEPREADSLIFIVLNKPVGIVSTTEGGEKDNIVDFVNHSTRIFPIGRLDKDSQGLIFLTNHGDLVNKILRAGNDHEKEYLVTVDKPVTDEFIKGMGAGVPILGAVTKKCKVKKEAPFVFRITLVQGLNRQIRRMCEHFGFEVTKLERVRIMNVSLKGLPVGEWRDLTDDELIELFKLIEDSSSEDKQTKAAKASHPSKAQGSKSAQGKATRKDDHEIGGRPNVPGPMAFENKVVAKAAGKGAAGKGAPKGGKPVAGKPRSNHSGRQKKGR</sequence>
<dbReference type="InterPro" id="IPR000748">
    <property type="entry name" value="PsdUridine_synth_RsuA/RluB/E/F"/>
</dbReference>
<dbReference type="FunFam" id="3.10.290.10:FF:000003">
    <property type="entry name" value="Pseudouridine synthase"/>
    <property type="match status" value="1"/>
</dbReference>
<dbReference type="InterPro" id="IPR020103">
    <property type="entry name" value="PsdUridine_synth_cat_dom_sf"/>
</dbReference>
<feature type="region of interest" description="Disordered" evidence="7">
    <location>
        <begin position="241"/>
        <end position="328"/>
    </location>
</feature>
<dbReference type="OrthoDB" id="9807213at2"/>
<evidence type="ECO:0000313" key="10">
    <source>
        <dbReference type="Proteomes" id="UP000013526"/>
    </source>
</evidence>
<evidence type="ECO:0000256" key="2">
    <source>
        <dbReference type="ARBA" id="ARBA00023235"/>
    </source>
</evidence>
<dbReference type="EMBL" id="AQGQ01000053">
    <property type="protein sequence ID" value="EOD55287.1"/>
    <property type="molecule type" value="Genomic_DNA"/>
</dbReference>
<dbReference type="InterPro" id="IPR018496">
    <property type="entry name" value="PsdUridine_synth_RsuA/RluB_CS"/>
</dbReference>
<dbReference type="Gene3D" id="3.10.290.10">
    <property type="entry name" value="RNA-binding S4 domain"/>
    <property type="match status" value="1"/>
</dbReference>
<dbReference type="FunFam" id="3.30.70.1560:FF:000002">
    <property type="entry name" value="Pseudouridine synthase"/>
    <property type="match status" value="1"/>
</dbReference>
<gene>
    <name evidence="9" type="ORF">G113_09777</name>
</gene>
<dbReference type="SUPFAM" id="SSF55174">
    <property type="entry name" value="Alpha-L RNA-binding motif"/>
    <property type="match status" value="1"/>
</dbReference>
<organism evidence="9 10">
    <name type="scientific">Aeromonas molluscorum 848</name>
    <dbReference type="NCBI Taxonomy" id="1268236"/>
    <lineage>
        <taxon>Bacteria</taxon>
        <taxon>Pseudomonadati</taxon>
        <taxon>Pseudomonadota</taxon>
        <taxon>Gammaproteobacteria</taxon>
        <taxon>Aeromonadales</taxon>
        <taxon>Aeromonadaceae</taxon>
        <taxon>Aeromonas</taxon>
    </lineage>
</organism>
<dbReference type="Gene3D" id="3.30.70.1560">
    <property type="entry name" value="Alpha-L RNA-binding motif"/>
    <property type="match status" value="1"/>
</dbReference>
<evidence type="ECO:0000256" key="6">
    <source>
        <dbReference type="RuleBase" id="RU003887"/>
    </source>
</evidence>
<dbReference type="Pfam" id="PF00849">
    <property type="entry name" value="PseudoU_synth_2"/>
    <property type="match status" value="1"/>
</dbReference>
<dbReference type="PANTHER" id="PTHR47683">
    <property type="entry name" value="PSEUDOURIDINE SYNTHASE FAMILY PROTEIN-RELATED"/>
    <property type="match status" value="1"/>
</dbReference>
<evidence type="ECO:0000256" key="3">
    <source>
        <dbReference type="ARBA" id="ARBA00036390"/>
    </source>
</evidence>
<comment type="similarity">
    <text evidence="1 6">Belongs to the pseudouridine synthase RsuA family.</text>
</comment>
<dbReference type="NCBIfam" id="TIGR00093">
    <property type="entry name" value="pseudouridine synthase"/>
    <property type="match status" value="1"/>
</dbReference>
<dbReference type="InterPro" id="IPR002942">
    <property type="entry name" value="S4_RNA-bd"/>
</dbReference>
<evidence type="ECO:0000256" key="5">
    <source>
        <dbReference type="PROSITE-ProRule" id="PRU00182"/>
    </source>
</evidence>
<dbReference type="InterPro" id="IPR050343">
    <property type="entry name" value="RsuA_PseudoU_synthase"/>
</dbReference>
<evidence type="ECO:0000256" key="4">
    <source>
        <dbReference type="ARBA" id="ARBA00036535"/>
    </source>
</evidence>
<dbReference type="InterPro" id="IPR036986">
    <property type="entry name" value="S4_RNA-bd_sf"/>
</dbReference>
<dbReference type="NCBIfam" id="NF007784">
    <property type="entry name" value="PRK10475.1"/>
    <property type="match status" value="1"/>
</dbReference>
<dbReference type="InterPro" id="IPR020094">
    <property type="entry name" value="TruA/RsuA/RluB/E/F_N"/>
</dbReference>
<comment type="caution">
    <text evidence="9">The sequence shown here is derived from an EMBL/GenBank/DDBJ whole genome shotgun (WGS) entry which is preliminary data.</text>
</comment>
<evidence type="ECO:0000259" key="8">
    <source>
        <dbReference type="SMART" id="SM00363"/>
    </source>
</evidence>
<dbReference type="InterPro" id="IPR006145">
    <property type="entry name" value="PsdUridine_synth_RsuA/RluA"/>
</dbReference>
<dbReference type="SUPFAM" id="SSF55120">
    <property type="entry name" value="Pseudouridine synthase"/>
    <property type="match status" value="1"/>
</dbReference>
<dbReference type="PROSITE" id="PS50889">
    <property type="entry name" value="S4"/>
    <property type="match status" value="1"/>
</dbReference>